<evidence type="ECO:0000256" key="3">
    <source>
        <dbReference type="RuleBase" id="RU361235"/>
    </source>
</evidence>
<dbReference type="RefSeq" id="XP_033378592.1">
    <property type="nucleotide sequence ID" value="XM_033525477.1"/>
</dbReference>
<dbReference type="InterPro" id="IPR050654">
    <property type="entry name" value="AChE-related_enzymes"/>
</dbReference>
<dbReference type="GO" id="GO:0052689">
    <property type="term" value="F:carboxylic ester hydrolase activity"/>
    <property type="evidence" value="ECO:0007669"/>
    <property type="project" value="TreeGrafter"/>
</dbReference>
<name>A0A6A5XBG9_9PLEO</name>
<gene>
    <name evidence="5" type="ORF">BU24DRAFT_401008</name>
</gene>
<reference evidence="5" key="1">
    <citation type="journal article" date="2020" name="Stud. Mycol.">
        <title>101 Dothideomycetes genomes: a test case for predicting lifestyles and emergence of pathogens.</title>
        <authorList>
            <person name="Haridas S."/>
            <person name="Albert R."/>
            <person name="Binder M."/>
            <person name="Bloem J."/>
            <person name="Labutti K."/>
            <person name="Salamov A."/>
            <person name="Andreopoulos B."/>
            <person name="Baker S."/>
            <person name="Barry K."/>
            <person name="Bills G."/>
            <person name="Bluhm B."/>
            <person name="Cannon C."/>
            <person name="Castanera R."/>
            <person name="Culley D."/>
            <person name="Daum C."/>
            <person name="Ezra D."/>
            <person name="Gonzalez J."/>
            <person name="Henrissat B."/>
            <person name="Kuo A."/>
            <person name="Liang C."/>
            <person name="Lipzen A."/>
            <person name="Lutzoni F."/>
            <person name="Magnuson J."/>
            <person name="Mondo S."/>
            <person name="Nolan M."/>
            <person name="Ohm R."/>
            <person name="Pangilinan J."/>
            <person name="Park H.-J."/>
            <person name="Ramirez L."/>
            <person name="Alfaro M."/>
            <person name="Sun H."/>
            <person name="Tritt A."/>
            <person name="Yoshinaga Y."/>
            <person name="Zwiers L.-H."/>
            <person name="Turgeon B."/>
            <person name="Goodwin S."/>
            <person name="Spatafora J."/>
            <person name="Crous P."/>
            <person name="Grigoriev I."/>
        </authorList>
    </citation>
    <scope>NUCLEOTIDE SEQUENCE</scope>
    <source>
        <strain evidence="5">CBS 175.79</strain>
    </source>
</reference>
<evidence type="ECO:0000313" key="5">
    <source>
        <dbReference type="EMBL" id="KAF2010253.1"/>
    </source>
</evidence>
<evidence type="ECO:0000313" key="6">
    <source>
        <dbReference type="Proteomes" id="UP000799778"/>
    </source>
</evidence>
<proteinExistence type="inferred from homology"/>
<evidence type="ECO:0000256" key="1">
    <source>
        <dbReference type="ARBA" id="ARBA00005964"/>
    </source>
</evidence>
<keyword evidence="2 3" id="KW-0378">Hydrolase</keyword>
<dbReference type="Gene3D" id="3.40.50.1820">
    <property type="entry name" value="alpha/beta hydrolase"/>
    <property type="match status" value="1"/>
</dbReference>
<dbReference type="AlphaFoldDB" id="A0A6A5XBG9"/>
<accession>A0A6A5XBG9</accession>
<dbReference type="InterPro" id="IPR002018">
    <property type="entry name" value="CarbesteraseB"/>
</dbReference>
<dbReference type="GeneID" id="54282874"/>
<dbReference type="Pfam" id="PF00135">
    <property type="entry name" value="COesterase"/>
    <property type="match status" value="1"/>
</dbReference>
<evidence type="ECO:0000259" key="4">
    <source>
        <dbReference type="Pfam" id="PF00135"/>
    </source>
</evidence>
<dbReference type="Proteomes" id="UP000799778">
    <property type="component" value="Unassembled WGS sequence"/>
</dbReference>
<dbReference type="PROSITE" id="PS00122">
    <property type="entry name" value="CARBOXYLESTERASE_B_1"/>
    <property type="match status" value="1"/>
</dbReference>
<evidence type="ECO:0000256" key="2">
    <source>
        <dbReference type="ARBA" id="ARBA00022801"/>
    </source>
</evidence>
<dbReference type="InterPro" id="IPR029058">
    <property type="entry name" value="AB_hydrolase_fold"/>
</dbReference>
<dbReference type="EMBL" id="ML978077">
    <property type="protein sequence ID" value="KAF2010253.1"/>
    <property type="molecule type" value="Genomic_DNA"/>
</dbReference>
<dbReference type="InterPro" id="IPR019826">
    <property type="entry name" value="Carboxylesterase_B_AS"/>
</dbReference>
<keyword evidence="6" id="KW-1185">Reference proteome</keyword>
<dbReference type="PANTHER" id="PTHR43918">
    <property type="entry name" value="ACETYLCHOLINESTERASE"/>
    <property type="match status" value="1"/>
</dbReference>
<sequence length="500" mass="54222">MVRLSRSVASTVALSAVCSFVDGHGLNDGLTVKTTHFTVKGTVETNTTNVRVFRRIPYAEPPLGANRFKPPVTKKPELDVLDSTEFGPSCIPINNGQPTPYTEYLPGFLLAPGATTGEDCLSLALWAPREKKEERLPVIIYIPGGGFTGGGANSPYKYGGPIVRDNQDVIVIAINYRVNIFGFPNAASLNQHNLNPGLLDQRKAVEWVYDNVAAFGGDPAKITLWGQSAGGSSVDKYAYAWADDPIVRGLIADSGVASLLGTTSADTSNFTYVASQIGCNQEDADDQFSCVQQKNASEIIKVLNTYNATQNSGKGLTFTPTADNETSWADYTDLRNRGRFARLPLLTGINDNEFATLLPLSPNGPNQTAVDRSTNASMNCPAAAAARSRTEYSIPAWRYRYFGQFPNLNPVEWLGAYHSSELPIIFNTSNLLGPNTDNELATVEYLQGAWLSFVRDPENGLINYGWPLYNETTESLVQLGLEGNPKAVFAPAGKFDETCT</sequence>
<dbReference type="PANTHER" id="PTHR43918:SF4">
    <property type="entry name" value="CARBOXYLIC ESTER HYDROLASE"/>
    <property type="match status" value="1"/>
</dbReference>
<feature type="domain" description="Carboxylesterase type B" evidence="4">
    <location>
        <begin position="31"/>
        <end position="364"/>
    </location>
</feature>
<dbReference type="EC" id="3.1.1.-" evidence="3"/>
<organism evidence="5 6">
    <name type="scientific">Aaosphaeria arxii CBS 175.79</name>
    <dbReference type="NCBI Taxonomy" id="1450172"/>
    <lineage>
        <taxon>Eukaryota</taxon>
        <taxon>Fungi</taxon>
        <taxon>Dikarya</taxon>
        <taxon>Ascomycota</taxon>
        <taxon>Pezizomycotina</taxon>
        <taxon>Dothideomycetes</taxon>
        <taxon>Pleosporomycetidae</taxon>
        <taxon>Pleosporales</taxon>
        <taxon>Pleosporales incertae sedis</taxon>
        <taxon>Aaosphaeria</taxon>
    </lineage>
</organism>
<protein>
    <recommendedName>
        <fullName evidence="3">Carboxylic ester hydrolase</fullName>
        <ecNumber evidence="3">3.1.1.-</ecNumber>
    </recommendedName>
</protein>
<dbReference type="OrthoDB" id="408631at2759"/>
<comment type="similarity">
    <text evidence="1 3">Belongs to the type-B carboxylesterase/lipase family.</text>
</comment>
<dbReference type="SUPFAM" id="SSF53474">
    <property type="entry name" value="alpha/beta-Hydrolases"/>
    <property type="match status" value="1"/>
</dbReference>